<keyword evidence="2" id="KW-1185">Reference proteome</keyword>
<dbReference type="RefSeq" id="WP_251937840.1">
    <property type="nucleotide sequence ID" value="NZ_CP098747.1"/>
</dbReference>
<evidence type="ECO:0000313" key="2">
    <source>
        <dbReference type="Proteomes" id="UP001056291"/>
    </source>
</evidence>
<sequence>MSKLIQAMVLLCLILVGCAWQGREIDIASINKIENGVTTEAEIVREFGKPTFVSPKPDNGEKLGYIYTVSRVTGYGVACPALFLNACAPEKSAVAKSQVLEICLDSSTRLVKRHMFRVQ</sequence>
<name>A0ABY4WBM3_9PROT</name>
<accession>A0ABY4WBM3</accession>
<gene>
    <name evidence="1" type="ORF">NBZ79_09320</name>
</gene>
<protein>
    <recommendedName>
        <fullName evidence="3">Lipoprotein SmpA/OmlA domain-containing protein</fullName>
    </recommendedName>
</protein>
<organism evidence="1 2">
    <name type="scientific">Sneathiella marina</name>
    <dbReference type="NCBI Taxonomy" id="2950108"/>
    <lineage>
        <taxon>Bacteria</taxon>
        <taxon>Pseudomonadati</taxon>
        <taxon>Pseudomonadota</taxon>
        <taxon>Alphaproteobacteria</taxon>
        <taxon>Sneathiellales</taxon>
        <taxon>Sneathiellaceae</taxon>
        <taxon>Sneathiella</taxon>
    </lineage>
</organism>
<dbReference type="EMBL" id="CP098747">
    <property type="protein sequence ID" value="USG63175.1"/>
    <property type="molecule type" value="Genomic_DNA"/>
</dbReference>
<dbReference type="Proteomes" id="UP001056291">
    <property type="component" value="Chromosome"/>
</dbReference>
<evidence type="ECO:0008006" key="3">
    <source>
        <dbReference type="Google" id="ProtNLM"/>
    </source>
</evidence>
<reference evidence="1" key="1">
    <citation type="submission" date="2022-06" db="EMBL/GenBank/DDBJ databases">
        <title>Sneathiella actinostolidae sp. nov., isolated from a sea anemonein the Western Pacific Ocean.</title>
        <authorList>
            <person name="Wei M.J."/>
        </authorList>
    </citation>
    <scope>NUCLEOTIDE SEQUENCE</scope>
    <source>
        <strain evidence="1">PHK-P5</strain>
    </source>
</reference>
<dbReference type="PROSITE" id="PS51257">
    <property type="entry name" value="PROKAR_LIPOPROTEIN"/>
    <property type="match status" value="1"/>
</dbReference>
<evidence type="ECO:0000313" key="1">
    <source>
        <dbReference type="EMBL" id="USG63175.1"/>
    </source>
</evidence>
<proteinExistence type="predicted"/>